<dbReference type="OrthoDB" id="3352285at2759"/>
<dbReference type="EMBL" id="JH711580">
    <property type="protein sequence ID" value="EIW79789.1"/>
    <property type="molecule type" value="Genomic_DNA"/>
</dbReference>
<evidence type="ECO:0000256" key="2">
    <source>
        <dbReference type="SAM" id="Phobius"/>
    </source>
</evidence>
<dbReference type="OMA" id="AWDHDSW"/>
<accession>A0A5M3MKM9</accession>
<gene>
    <name evidence="3" type="ORF">CONPUDRAFT_166492</name>
</gene>
<keyword evidence="2" id="KW-1133">Transmembrane helix</keyword>
<sequence length="273" mass="29892">MVSGLVSAFKELKWDDNNNLPKLAPLAIVQGSIFTFACAIEALGLAGSIMQNVRLIRFYALGSSLSAVAVVAVGFMRTITHWTFKGDIIEECVQVVSAGDSDTTVFGIWGQSYDYSGDNPQDFCNSQWTRDSWAEIITLLAEIVVGILFTALAFAYWRQLRDPQSPANSFRAPSSQARADAYPTYYSPPYNGPEMPYQPSYAPPPGPPPHVDADSKPPGYDLAGGDYMHQDDKKGDDPFADFDGPSVPRPTHWVDPSEERDVTSSGFPLHSAR</sequence>
<comment type="caution">
    <text evidence="3">The sequence shown here is derived from an EMBL/GenBank/DDBJ whole genome shotgun (WGS) entry which is preliminary data.</text>
</comment>
<keyword evidence="4" id="KW-1185">Reference proteome</keyword>
<feature type="region of interest" description="Disordered" evidence="1">
    <location>
        <begin position="193"/>
        <end position="273"/>
    </location>
</feature>
<feature type="transmembrane region" description="Helical" evidence="2">
    <location>
        <begin position="136"/>
        <end position="157"/>
    </location>
</feature>
<feature type="transmembrane region" description="Helical" evidence="2">
    <location>
        <begin position="58"/>
        <end position="76"/>
    </location>
</feature>
<name>A0A5M3MKM9_CONPW</name>
<keyword evidence="2" id="KW-0812">Transmembrane</keyword>
<dbReference type="AlphaFoldDB" id="A0A5M3MKM9"/>
<dbReference type="GeneID" id="19205556"/>
<feature type="transmembrane region" description="Helical" evidence="2">
    <location>
        <begin position="23"/>
        <end position="46"/>
    </location>
</feature>
<protein>
    <submittedName>
        <fullName evidence="3">Uncharacterized protein</fullName>
    </submittedName>
</protein>
<evidence type="ECO:0000256" key="1">
    <source>
        <dbReference type="SAM" id="MobiDB-lite"/>
    </source>
</evidence>
<dbReference type="RefSeq" id="XP_007770135.1">
    <property type="nucleotide sequence ID" value="XM_007771945.1"/>
</dbReference>
<proteinExistence type="predicted"/>
<reference evidence="4" key="1">
    <citation type="journal article" date="2012" name="Science">
        <title>The Paleozoic origin of enzymatic lignin decomposition reconstructed from 31 fungal genomes.</title>
        <authorList>
            <person name="Floudas D."/>
            <person name="Binder M."/>
            <person name="Riley R."/>
            <person name="Barry K."/>
            <person name="Blanchette R.A."/>
            <person name="Henrissat B."/>
            <person name="Martinez A.T."/>
            <person name="Otillar R."/>
            <person name="Spatafora J.W."/>
            <person name="Yadav J.S."/>
            <person name="Aerts A."/>
            <person name="Benoit I."/>
            <person name="Boyd A."/>
            <person name="Carlson A."/>
            <person name="Copeland A."/>
            <person name="Coutinho P.M."/>
            <person name="de Vries R.P."/>
            <person name="Ferreira P."/>
            <person name="Findley K."/>
            <person name="Foster B."/>
            <person name="Gaskell J."/>
            <person name="Glotzer D."/>
            <person name="Gorecki P."/>
            <person name="Heitman J."/>
            <person name="Hesse C."/>
            <person name="Hori C."/>
            <person name="Igarashi K."/>
            <person name="Jurgens J.A."/>
            <person name="Kallen N."/>
            <person name="Kersten P."/>
            <person name="Kohler A."/>
            <person name="Kuees U."/>
            <person name="Kumar T.K.A."/>
            <person name="Kuo A."/>
            <person name="LaButti K."/>
            <person name="Larrondo L.F."/>
            <person name="Lindquist E."/>
            <person name="Ling A."/>
            <person name="Lombard V."/>
            <person name="Lucas S."/>
            <person name="Lundell T."/>
            <person name="Martin R."/>
            <person name="McLaughlin D.J."/>
            <person name="Morgenstern I."/>
            <person name="Morin E."/>
            <person name="Murat C."/>
            <person name="Nagy L.G."/>
            <person name="Nolan M."/>
            <person name="Ohm R.A."/>
            <person name="Patyshakuliyeva A."/>
            <person name="Rokas A."/>
            <person name="Ruiz-Duenas F.J."/>
            <person name="Sabat G."/>
            <person name="Salamov A."/>
            <person name="Samejima M."/>
            <person name="Schmutz J."/>
            <person name="Slot J.C."/>
            <person name="St John F."/>
            <person name="Stenlid J."/>
            <person name="Sun H."/>
            <person name="Sun S."/>
            <person name="Syed K."/>
            <person name="Tsang A."/>
            <person name="Wiebenga A."/>
            <person name="Young D."/>
            <person name="Pisabarro A."/>
            <person name="Eastwood D.C."/>
            <person name="Martin F."/>
            <person name="Cullen D."/>
            <person name="Grigoriev I.V."/>
            <person name="Hibbett D.S."/>
        </authorList>
    </citation>
    <scope>NUCLEOTIDE SEQUENCE [LARGE SCALE GENOMIC DNA]</scope>
    <source>
        <strain evidence="4">RWD-64-598 SS2</strain>
    </source>
</reference>
<feature type="compositionally biased region" description="Basic and acidic residues" evidence="1">
    <location>
        <begin position="228"/>
        <end position="237"/>
    </location>
</feature>
<evidence type="ECO:0000313" key="3">
    <source>
        <dbReference type="EMBL" id="EIW79789.1"/>
    </source>
</evidence>
<feature type="compositionally biased region" description="Pro residues" evidence="1">
    <location>
        <begin position="201"/>
        <end position="210"/>
    </location>
</feature>
<organism evidence="3 4">
    <name type="scientific">Coniophora puteana (strain RWD-64-598)</name>
    <name type="common">Brown rot fungus</name>
    <dbReference type="NCBI Taxonomy" id="741705"/>
    <lineage>
        <taxon>Eukaryota</taxon>
        <taxon>Fungi</taxon>
        <taxon>Dikarya</taxon>
        <taxon>Basidiomycota</taxon>
        <taxon>Agaricomycotina</taxon>
        <taxon>Agaricomycetes</taxon>
        <taxon>Agaricomycetidae</taxon>
        <taxon>Boletales</taxon>
        <taxon>Coniophorineae</taxon>
        <taxon>Coniophoraceae</taxon>
        <taxon>Coniophora</taxon>
    </lineage>
</organism>
<dbReference type="Proteomes" id="UP000053558">
    <property type="component" value="Unassembled WGS sequence"/>
</dbReference>
<keyword evidence="2" id="KW-0472">Membrane</keyword>
<evidence type="ECO:0000313" key="4">
    <source>
        <dbReference type="Proteomes" id="UP000053558"/>
    </source>
</evidence>
<dbReference type="KEGG" id="cput:CONPUDRAFT_166492"/>